<evidence type="ECO:0000256" key="1">
    <source>
        <dbReference type="SAM" id="MobiDB-lite"/>
    </source>
</evidence>
<feature type="region of interest" description="Disordered" evidence="1">
    <location>
        <begin position="192"/>
        <end position="214"/>
    </location>
</feature>
<dbReference type="InterPro" id="IPR014966">
    <property type="entry name" value="FRG-dom"/>
</dbReference>
<feature type="domain" description="FRG" evidence="2">
    <location>
        <begin position="74"/>
        <end position="178"/>
    </location>
</feature>
<dbReference type="Pfam" id="PF08867">
    <property type="entry name" value="FRG"/>
    <property type="match status" value="1"/>
</dbReference>
<proteinExistence type="predicted"/>
<dbReference type="EMBL" id="CP022048">
    <property type="protein sequence ID" value="ASE40944.2"/>
    <property type="molecule type" value="Genomic_DNA"/>
</dbReference>
<accession>A0A1Z3UD91</accession>
<dbReference type="GeneID" id="34016327"/>
<dbReference type="SMART" id="SM00901">
    <property type="entry name" value="FRG"/>
    <property type="match status" value="1"/>
</dbReference>
<dbReference type="Proteomes" id="UP000197050">
    <property type="component" value="Chromosome"/>
</dbReference>
<name>A0A1Z3UD91_BREVE</name>
<feature type="compositionally biased region" description="Basic and acidic residues" evidence="1">
    <location>
        <begin position="192"/>
        <end position="203"/>
    </location>
</feature>
<protein>
    <recommendedName>
        <fullName evidence="2">FRG domain-containing protein</fullName>
    </recommendedName>
</protein>
<evidence type="ECO:0000313" key="4">
    <source>
        <dbReference type="Proteomes" id="UP000197050"/>
    </source>
</evidence>
<dbReference type="KEGG" id="bvc:CEP68_16445"/>
<reference evidence="4" key="1">
    <citation type="submission" date="2017-06" db="EMBL/GenBank/DDBJ databases">
        <title>FDA dAtabase for Regulatory Grade micrObial Sequences (FDA-ARGOS): Supporting development and validation of Infectious Disease Dx tests.</title>
        <authorList>
            <person name="Minogue T."/>
            <person name="Wolcott M."/>
            <person name="Wasieloski L."/>
            <person name="Aguilar W."/>
            <person name="Moore D."/>
            <person name="Tallon L."/>
            <person name="Sadzewicz L."/>
            <person name="Sengamalay N."/>
            <person name="Ott S."/>
            <person name="Godinez A."/>
            <person name="Nagaraj S."/>
            <person name="Nadendla S."/>
            <person name="Geyer C."/>
            <person name="Sichtig H."/>
        </authorList>
    </citation>
    <scope>NUCLEOTIDE SEQUENCE [LARGE SCALE GENOMIC DNA]</scope>
    <source>
        <strain evidence="4">FDAARGOS_289</strain>
    </source>
</reference>
<dbReference type="RefSeq" id="WP_105625224.1">
    <property type="nucleotide sequence ID" value="NZ_CP022048.2"/>
</dbReference>
<evidence type="ECO:0000313" key="3">
    <source>
        <dbReference type="EMBL" id="ASE40944.2"/>
    </source>
</evidence>
<gene>
    <name evidence="3" type="ORF">CEP68_16445</name>
</gene>
<organism evidence="3 4">
    <name type="scientific">Brevundimonas vesicularis</name>
    <name type="common">Pseudomonas vesicularis</name>
    <dbReference type="NCBI Taxonomy" id="41276"/>
    <lineage>
        <taxon>Bacteria</taxon>
        <taxon>Pseudomonadati</taxon>
        <taxon>Pseudomonadota</taxon>
        <taxon>Alphaproteobacteria</taxon>
        <taxon>Caulobacterales</taxon>
        <taxon>Caulobacteraceae</taxon>
        <taxon>Brevundimonas</taxon>
    </lineage>
</organism>
<dbReference type="AlphaFoldDB" id="A0A1Z3UD91"/>
<evidence type="ECO:0000259" key="2">
    <source>
        <dbReference type="SMART" id="SM00901"/>
    </source>
</evidence>
<sequence>MSPEELAQRFPDYTIAPVGDLLLNVEGESIAFAYSTGITKGSGQLLLSHAALPSTLEAQVVTWDEFRNSAVKSDPRNHVFRGQCSQHRLRTSFHRTKRKNLAKYRDIDIDEIRRILSPILRHVFDKRDPFQTGALFSLIQHHGFPTPLLDWSYSPFVAAYFAFRSRPGARPNTDFVRIFQFDRFAYPRDLGADDRRMGRRDGPRLPATGGEVDG</sequence>